<dbReference type="Gene3D" id="3.30.1180.10">
    <property type="match status" value="1"/>
</dbReference>
<dbReference type="Pfam" id="PF02645">
    <property type="entry name" value="DegV"/>
    <property type="match status" value="1"/>
</dbReference>
<dbReference type="NCBIfam" id="TIGR00762">
    <property type="entry name" value="DegV"/>
    <property type="match status" value="1"/>
</dbReference>
<evidence type="ECO:0000313" key="2">
    <source>
        <dbReference type="EMBL" id="RXZ55120.1"/>
    </source>
</evidence>
<dbReference type="Proteomes" id="UP000293345">
    <property type="component" value="Unassembled WGS sequence"/>
</dbReference>
<accession>A0A4Q2K401</accession>
<dbReference type="PANTHER" id="PTHR33434:SF2">
    <property type="entry name" value="FATTY ACID-BINDING PROTEIN TM_1468"/>
    <property type="match status" value="1"/>
</dbReference>
<sequence length="292" mass="30941">MEGAAARRVHIITDSASDLAAGEFPDVSVVPLSISFGNDSFEDGVNLTHRQFYEKLVESDELPRTSQATPFAFTQVLAEKLGQPGEGGTDEAVIITLSAKLSGTYDSALAAAEPWGARVHVVDSTNVTVGEKALVAYAIRLVEQGMCASEVAAELNRVKGRIRLVALLDTLEYLQKGGRISKTVAIAGGMLSIKPVISIQDGLVVMLGKARGSKKGNNLLIQQVQNAGGIDFSLPFFLGYTGLGDELIKKYIEDSRAVWEEGVDEVRYSTVGGTIGTHVGPGAIALAFFARG</sequence>
<evidence type="ECO:0000256" key="1">
    <source>
        <dbReference type="ARBA" id="ARBA00023121"/>
    </source>
</evidence>
<dbReference type="PROSITE" id="PS51482">
    <property type="entry name" value="DEGV"/>
    <property type="match status" value="1"/>
</dbReference>
<dbReference type="AlphaFoldDB" id="A0A4Q2K401"/>
<name>A0A4Q2K401_9ACTN</name>
<protein>
    <submittedName>
        <fullName evidence="2">DegV family protein</fullName>
    </submittedName>
</protein>
<dbReference type="OrthoDB" id="9760324at2"/>
<keyword evidence="1" id="KW-0446">Lipid-binding</keyword>
<dbReference type="InterPro" id="IPR050270">
    <property type="entry name" value="DegV_domain_contain"/>
</dbReference>
<comment type="caution">
    <text evidence="2">The sequence shown here is derived from an EMBL/GenBank/DDBJ whole genome shotgun (WGS) entry which is preliminary data.</text>
</comment>
<gene>
    <name evidence="2" type="ORF">ET524_05640</name>
</gene>
<organism evidence="2 3">
    <name type="scientific">Senegalimassilia faecalis</name>
    <dbReference type="NCBI Taxonomy" id="2509433"/>
    <lineage>
        <taxon>Bacteria</taxon>
        <taxon>Bacillati</taxon>
        <taxon>Actinomycetota</taxon>
        <taxon>Coriobacteriia</taxon>
        <taxon>Coriobacteriales</taxon>
        <taxon>Coriobacteriaceae</taxon>
        <taxon>Senegalimassilia</taxon>
    </lineage>
</organism>
<evidence type="ECO:0000313" key="3">
    <source>
        <dbReference type="Proteomes" id="UP000293345"/>
    </source>
</evidence>
<keyword evidence="3" id="KW-1185">Reference proteome</keyword>
<dbReference type="PANTHER" id="PTHR33434">
    <property type="entry name" value="DEGV DOMAIN-CONTAINING PROTEIN DR_1986-RELATED"/>
    <property type="match status" value="1"/>
</dbReference>
<dbReference type="SUPFAM" id="SSF82549">
    <property type="entry name" value="DAK1/DegV-like"/>
    <property type="match status" value="1"/>
</dbReference>
<dbReference type="Gene3D" id="3.40.50.10170">
    <property type="match status" value="1"/>
</dbReference>
<dbReference type="EMBL" id="SDPW01000001">
    <property type="protein sequence ID" value="RXZ55120.1"/>
    <property type="molecule type" value="Genomic_DNA"/>
</dbReference>
<reference evidence="2 3" key="1">
    <citation type="submission" date="2019-01" db="EMBL/GenBank/DDBJ databases">
        <title>Senegalimassilia sp. nov. KGMB04484 isolated human feces.</title>
        <authorList>
            <person name="Han K.-I."/>
            <person name="Kim J.-S."/>
            <person name="Lee K.C."/>
            <person name="Suh M.K."/>
            <person name="Eom M.K."/>
            <person name="Lee J.H."/>
            <person name="Park S.-H."/>
            <person name="Kang S.W."/>
            <person name="Park J.-E."/>
            <person name="Oh B.S."/>
            <person name="Yu S.Y."/>
            <person name="Choi S.-H."/>
            <person name="Lee D.H."/>
            <person name="Yoon H."/>
            <person name="Kim B.-Y."/>
            <person name="Lee J.H."/>
            <person name="Lee J.-S."/>
        </authorList>
    </citation>
    <scope>NUCLEOTIDE SEQUENCE [LARGE SCALE GENOMIC DNA]</scope>
    <source>
        <strain evidence="2 3">KGMB04484</strain>
    </source>
</reference>
<proteinExistence type="predicted"/>
<dbReference type="InterPro" id="IPR003797">
    <property type="entry name" value="DegV"/>
</dbReference>
<dbReference type="GO" id="GO:0008289">
    <property type="term" value="F:lipid binding"/>
    <property type="evidence" value="ECO:0007669"/>
    <property type="project" value="UniProtKB-KW"/>
</dbReference>
<dbReference type="InterPro" id="IPR043168">
    <property type="entry name" value="DegV_C"/>
</dbReference>